<accession>A0ABN7VTF3</accession>
<organism evidence="1 2">
    <name type="scientific">Gigaspora margarita</name>
    <dbReference type="NCBI Taxonomy" id="4874"/>
    <lineage>
        <taxon>Eukaryota</taxon>
        <taxon>Fungi</taxon>
        <taxon>Fungi incertae sedis</taxon>
        <taxon>Mucoromycota</taxon>
        <taxon>Glomeromycotina</taxon>
        <taxon>Glomeromycetes</taxon>
        <taxon>Diversisporales</taxon>
        <taxon>Gigasporaceae</taxon>
        <taxon>Gigaspora</taxon>
    </lineage>
</organism>
<reference evidence="1 2" key="1">
    <citation type="submission" date="2021-06" db="EMBL/GenBank/DDBJ databases">
        <authorList>
            <person name="Kallberg Y."/>
            <person name="Tangrot J."/>
            <person name="Rosling A."/>
        </authorList>
    </citation>
    <scope>NUCLEOTIDE SEQUENCE [LARGE SCALE GENOMIC DNA]</scope>
    <source>
        <strain evidence="1 2">120-4 pot B 10/14</strain>
    </source>
</reference>
<keyword evidence="2" id="KW-1185">Reference proteome</keyword>
<protein>
    <submittedName>
        <fullName evidence="1">12687_t:CDS:1</fullName>
    </submittedName>
</protein>
<gene>
    <name evidence="1" type="ORF">GMARGA_LOCUS22491</name>
</gene>
<name>A0ABN7VTF3_GIGMA</name>
<comment type="caution">
    <text evidence="1">The sequence shown here is derived from an EMBL/GenBank/DDBJ whole genome shotgun (WGS) entry which is preliminary data.</text>
</comment>
<evidence type="ECO:0000313" key="2">
    <source>
        <dbReference type="Proteomes" id="UP000789901"/>
    </source>
</evidence>
<proteinExistence type="predicted"/>
<dbReference type="Proteomes" id="UP000789901">
    <property type="component" value="Unassembled WGS sequence"/>
</dbReference>
<evidence type="ECO:0000313" key="1">
    <source>
        <dbReference type="EMBL" id="CAG8797887.1"/>
    </source>
</evidence>
<dbReference type="EMBL" id="CAJVQB010021739">
    <property type="protein sequence ID" value="CAG8797887.1"/>
    <property type="molecule type" value="Genomic_DNA"/>
</dbReference>
<sequence length="252" mass="29568">MNKRAKYSVELLSTEEPVDGVQNYYPFRLGMKTRAIINKKYFTIKVHTVKDNESLIPGFSCEFEEKSVKIYRNSTNAISSLYQQLFGTATKFSGPLIMAVFTQEIEKTGCFINIYIDNQLFKRIEDVDPNTTWKQTGFLKQYEGNALFGLEHYKSQERLAKARKLYCSPEEWLDKTKMDKLFNYHLRKRISGNIDWFEFFTEWATNNNEVVELHQNLSYIYPKNYIIADRELSAWHSMLKATGCTNITPFNT</sequence>